<dbReference type="Gene3D" id="3.40.50.720">
    <property type="entry name" value="NAD(P)-binding Rossmann-like Domain"/>
    <property type="match status" value="1"/>
</dbReference>
<evidence type="ECO:0000256" key="4">
    <source>
        <dbReference type="ARBA" id="ARBA00022857"/>
    </source>
</evidence>
<evidence type="ECO:0000256" key="12">
    <source>
        <dbReference type="PIRSR" id="PIRSR000445-3"/>
    </source>
</evidence>
<dbReference type="InterPro" id="IPR000343">
    <property type="entry name" value="4pyrrol_synth_GluRdtase"/>
</dbReference>
<dbReference type="Pfam" id="PF05201">
    <property type="entry name" value="GlutR_N"/>
    <property type="match status" value="1"/>
</dbReference>
<dbReference type="FunFam" id="3.40.50.720:FF:000031">
    <property type="entry name" value="Glutamyl-tRNA reductase"/>
    <property type="match status" value="1"/>
</dbReference>
<dbReference type="NCBIfam" id="TIGR01035">
    <property type="entry name" value="hemA"/>
    <property type="match status" value="1"/>
</dbReference>
<comment type="subunit">
    <text evidence="9">Homodimer.</text>
</comment>
<dbReference type="InterPro" id="IPR036291">
    <property type="entry name" value="NAD(P)-bd_dom_sf"/>
</dbReference>
<keyword evidence="6 9" id="KW-0627">Porphyrin biosynthesis</keyword>
<dbReference type="InterPro" id="IPR036343">
    <property type="entry name" value="GluRdtase_N_sf"/>
</dbReference>
<comment type="catalytic activity">
    <reaction evidence="7 9">
        <text>(S)-4-amino-5-oxopentanoate + tRNA(Glu) + NADP(+) = L-glutamyl-tRNA(Glu) + NADPH + H(+)</text>
        <dbReference type="Rhea" id="RHEA:12344"/>
        <dbReference type="Rhea" id="RHEA-COMP:9663"/>
        <dbReference type="Rhea" id="RHEA-COMP:9680"/>
        <dbReference type="ChEBI" id="CHEBI:15378"/>
        <dbReference type="ChEBI" id="CHEBI:57501"/>
        <dbReference type="ChEBI" id="CHEBI:57783"/>
        <dbReference type="ChEBI" id="CHEBI:58349"/>
        <dbReference type="ChEBI" id="CHEBI:78442"/>
        <dbReference type="ChEBI" id="CHEBI:78520"/>
        <dbReference type="EC" id="1.2.1.70"/>
    </reaction>
</comment>
<evidence type="ECO:0000256" key="2">
    <source>
        <dbReference type="ARBA" id="ARBA00005916"/>
    </source>
</evidence>
<evidence type="ECO:0000256" key="10">
    <source>
        <dbReference type="PIRSR" id="PIRSR000445-1"/>
    </source>
</evidence>
<evidence type="ECO:0000256" key="5">
    <source>
        <dbReference type="ARBA" id="ARBA00023002"/>
    </source>
</evidence>
<comment type="pathway">
    <text evidence="1 9">Porphyrin-containing compound metabolism; protoporphyrin-IX biosynthesis; 5-aminolevulinate from L-glutamyl-tRNA(Glu): step 1/2.</text>
</comment>
<feature type="binding site" evidence="9 12">
    <location>
        <begin position="203"/>
        <end position="208"/>
    </location>
    <ligand>
        <name>NADP(+)</name>
        <dbReference type="ChEBI" id="CHEBI:58349"/>
    </ligand>
</feature>
<evidence type="ECO:0000256" key="8">
    <source>
        <dbReference type="ARBA" id="ARBA00068659"/>
    </source>
</evidence>
<feature type="binding site" evidence="9 11">
    <location>
        <begin position="128"/>
        <end position="130"/>
    </location>
    <ligand>
        <name>substrate</name>
    </ligand>
</feature>
<reference evidence="16" key="2">
    <citation type="submission" date="2021-04" db="EMBL/GenBank/DDBJ databases">
        <authorList>
            <person name="Gilroy R."/>
        </authorList>
    </citation>
    <scope>NUCLEOTIDE SEQUENCE</scope>
    <source>
        <strain evidence="16">14975</strain>
    </source>
</reference>
<name>A0A9D1VB27_9BACT</name>
<evidence type="ECO:0000256" key="7">
    <source>
        <dbReference type="ARBA" id="ARBA00047464"/>
    </source>
</evidence>
<feature type="domain" description="Quinate/shikimate 5-dehydrogenase/glutamyl-tRNA reductase" evidence="14">
    <location>
        <begin position="186"/>
        <end position="319"/>
    </location>
</feature>
<feature type="binding site" evidence="9 11">
    <location>
        <position position="123"/>
    </location>
    <ligand>
        <name>substrate</name>
    </ligand>
</feature>
<dbReference type="Pfam" id="PF01488">
    <property type="entry name" value="Shikimate_DH"/>
    <property type="match status" value="1"/>
</dbReference>
<organism evidence="16 17">
    <name type="scientific">Candidatus Akkermansia intestinigallinarum</name>
    <dbReference type="NCBI Taxonomy" id="2838431"/>
    <lineage>
        <taxon>Bacteria</taxon>
        <taxon>Pseudomonadati</taxon>
        <taxon>Verrucomicrobiota</taxon>
        <taxon>Verrucomicrobiia</taxon>
        <taxon>Verrucomicrobiales</taxon>
        <taxon>Akkermansiaceae</taxon>
        <taxon>Akkermansia</taxon>
    </lineage>
</organism>
<sequence length="369" mass="39606">MHKAVTNAALPDERTPLTLVCLGLNHRTAPVAVREQFSVPKTYLPQAVAELMALDSVAECVLLSTCNRTEVYLWTPECGAAVDEVLRHFLGARPDAQTAACFYRYEAQEALTHLACVAAGLDSMVIGETEIFGQLKQAYRTALEAGATHRSANPTFQHVFSIGKKVRSLTQITSGPTSVGAAAVQMAQDILGPLSGANVLVVGAGDVARSTAQSLCSRGAESVFVANRSYDRAVELAHQVGGKVIRFSEWIPYMAQIDIVIVSTAAPVYVVNPDVLEGIQERRDGRPLFFIDLSVPRNVNPDCAGVPGVHVYDIDALQAMAEHTHSARAAEVRKAQSLIDDWVADNAADLLQQPAPSAVRTPAADEKRP</sequence>
<dbReference type="PANTHER" id="PTHR43013">
    <property type="entry name" value="GLUTAMYL-TRNA REDUCTASE"/>
    <property type="match status" value="1"/>
</dbReference>
<keyword evidence="5 9" id="KW-0560">Oxidoreductase</keyword>
<dbReference type="SUPFAM" id="SSF69742">
    <property type="entry name" value="Glutamyl tRNA-reductase catalytic, N-terminal domain"/>
    <property type="match status" value="1"/>
</dbReference>
<evidence type="ECO:0000256" key="9">
    <source>
        <dbReference type="HAMAP-Rule" id="MF_00087"/>
    </source>
</evidence>
<protein>
    <recommendedName>
        <fullName evidence="8 9">Glutamyl-tRNA reductase</fullName>
        <shortName evidence="9">GluTR</shortName>
        <ecNumber evidence="3 9">1.2.1.70</ecNumber>
    </recommendedName>
</protein>
<dbReference type="CDD" id="cd05213">
    <property type="entry name" value="NAD_bind_Glutamyl_tRNA_reduct"/>
    <property type="match status" value="1"/>
</dbReference>
<feature type="active site" description="Nucleophile" evidence="9 10">
    <location>
        <position position="66"/>
    </location>
</feature>
<comment type="function">
    <text evidence="9">Catalyzes the NADPH-dependent reduction of glutamyl-tRNA(Glu) to glutamate 1-semialdehyde (GSA).</text>
</comment>
<dbReference type="Gene3D" id="3.30.460.30">
    <property type="entry name" value="Glutamyl-tRNA reductase, N-terminal domain"/>
    <property type="match status" value="1"/>
</dbReference>
<dbReference type="AlphaFoldDB" id="A0A9D1VB27"/>
<feature type="site" description="Important for activity" evidence="9 13">
    <location>
        <position position="113"/>
    </location>
</feature>
<dbReference type="EC" id="1.2.1.70" evidence="3 9"/>
<dbReference type="GO" id="GO:0019353">
    <property type="term" value="P:protoporphyrinogen IX biosynthetic process from glutamate"/>
    <property type="evidence" value="ECO:0007669"/>
    <property type="project" value="TreeGrafter"/>
</dbReference>
<gene>
    <name evidence="9 16" type="primary">hemA</name>
    <name evidence="16" type="ORF">H9862_04645</name>
</gene>
<accession>A0A9D1VB27</accession>
<keyword evidence="4 9" id="KW-0521">NADP</keyword>
<comment type="domain">
    <text evidence="9">Possesses an unusual extended V-shaped dimeric structure with each monomer consisting of three distinct domains arranged along a curved 'spinal' alpha-helix. The N-terminal catalytic domain specifically recognizes the glutamate moiety of the substrate. The second domain is the NADPH-binding domain, and the third C-terminal domain is responsible for dimerization.</text>
</comment>
<comment type="miscellaneous">
    <text evidence="9">During catalysis, the active site Cys acts as a nucleophile attacking the alpha-carbonyl group of tRNA-bound glutamate with the formation of a thioester intermediate between enzyme and glutamate, and the concomitant release of tRNA(Glu). The thioester intermediate is finally reduced by direct hydride transfer from NADPH, to form the product GSA.</text>
</comment>
<dbReference type="PIRSF" id="PIRSF000445">
    <property type="entry name" value="4pyrrol_synth_GluRdtase"/>
    <property type="match status" value="1"/>
</dbReference>
<dbReference type="GO" id="GO:0008883">
    <property type="term" value="F:glutamyl-tRNA reductase activity"/>
    <property type="evidence" value="ECO:0007669"/>
    <property type="project" value="UniProtKB-UniRule"/>
</dbReference>
<comment type="caution">
    <text evidence="16">The sequence shown here is derived from an EMBL/GenBank/DDBJ whole genome shotgun (WGS) entry which is preliminary data.</text>
</comment>
<evidence type="ECO:0000259" key="15">
    <source>
        <dbReference type="Pfam" id="PF05201"/>
    </source>
</evidence>
<dbReference type="HAMAP" id="MF_00087">
    <property type="entry name" value="Glu_tRNA_reductase"/>
    <property type="match status" value="1"/>
</dbReference>
<evidence type="ECO:0000256" key="1">
    <source>
        <dbReference type="ARBA" id="ARBA00005059"/>
    </source>
</evidence>
<dbReference type="PANTHER" id="PTHR43013:SF1">
    <property type="entry name" value="GLUTAMYL-TRNA REDUCTASE"/>
    <property type="match status" value="1"/>
</dbReference>
<evidence type="ECO:0000259" key="14">
    <source>
        <dbReference type="Pfam" id="PF01488"/>
    </source>
</evidence>
<evidence type="ECO:0000313" key="17">
    <source>
        <dbReference type="Proteomes" id="UP000823964"/>
    </source>
</evidence>
<dbReference type="GO" id="GO:0050661">
    <property type="term" value="F:NADP binding"/>
    <property type="evidence" value="ECO:0007669"/>
    <property type="project" value="InterPro"/>
</dbReference>
<evidence type="ECO:0000256" key="6">
    <source>
        <dbReference type="ARBA" id="ARBA00023244"/>
    </source>
</evidence>
<feature type="domain" description="Glutamyl-tRNA reductase N-terminal" evidence="15">
    <location>
        <begin position="22"/>
        <end position="170"/>
    </location>
</feature>
<evidence type="ECO:0000256" key="11">
    <source>
        <dbReference type="PIRSR" id="PIRSR000445-2"/>
    </source>
</evidence>
<dbReference type="InterPro" id="IPR006151">
    <property type="entry name" value="Shikm_DH/Glu-tRNA_Rdtase"/>
</dbReference>
<proteinExistence type="inferred from homology"/>
<dbReference type="SUPFAM" id="SSF51735">
    <property type="entry name" value="NAD(P)-binding Rossmann-fold domains"/>
    <property type="match status" value="1"/>
</dbReference>
<evidence type="ECO:0000313" key="16">
    <source>
        <dbReference type="EMBL" id="HIX19877.1"/>
    </source>
</evidence>
<evidence type="ECO:0000256" key="3">
    <source>
        <dbReference type="ARBA" id="ARBA00012970"/>
    </source>
</evidence>
<dbReference type="Proteomes" id="UP000823964">
    <property type="component" value="Unassembled WGS sequence"/>
</dbReference>
<dbReference type="FunFam" id="3.30.460.30:FF:000001">
    <property type="entry name" value="Glutamyl-tRNA reductase"/>
    <property type="match status" value="1"/>
</dbReference>
<dbReference type="InterPro" id="IPR015895">
    <property type="entry name" value="4pyrrol_synth_GluRdtase_N"/>
</dbReference>
<feature type="binding site" evidence="9 11">
    <location>
        <begin position="65"/>
        <end position="68"/>
    </location>
    <ligand>
        <name>substrate</name>
    </ligand>
</feature>
<dbReference type="EMBL" id="DXFQ01000081">
    <property type="protein sequence ID" value="HIX19877.1"/>
    <property type="molecule type" value="Genomic_DNA"/>
</dbReference>
<feature type="binding site" evidence="9 11">
    <location>
        <position position="134"/>
    </location>
    <ligand>
        <name>substrate</name>
    </ligand>
</feature>
<reference evidence="16" key="1">
    <citation type="journal article" date="2021" name="PeerJ">
        <title>Extensive microbial diversity within the chicken gut microbiome revealed by metagenomics and culture.</title>
        <authorList>
            <person name="Gilroy R."/>
            <person name="Ravi A."/>
            <person name="Getino M."/>
            <person name="Pursley I."/>
            <person name="Horton D.L."/>
            <person name="Alikhan N.F."/>
            <person name="Baker D."/>
            <person name="Gharbi K."/>
            <person name="Hall N."/>
            <person name="Watson M."/>
            <person name="Adriaenssens E.M."/>
            <person name="Foster-Nyarko E."/>
            <person name="Jarju S."/>
            <person name="Secka A."/>
            <person name="Antonio M."/>
            <person name="Oren A."/>
            <person name="Chaudhuri R.R."/>
            <person name="La Ragione R."/>
            <person name="Hildebrand F."/>
            <person name="Pallen M.J."/>
        </authorList>
    </citation>
    <scope>NUCLEOTIDE SEQUENCE</scope>
    <source>
        <strain evidence="16">14975</strain>
    </source>
</reference>
<comment type="similarity">
    <text evidence="2 9">Belongs to the glutamyl-tRNA reductase family.</text>
</comment>
<evidence type="ECO:0000256" key="13">
    <source>
        <dbReference type="PIRSR" id="PIRSR000445-4"/>
    </source>
</evidence>